<evidence type="ECO:0000256" key="7">
    <source>
        <dbReference type="RuleBase" id="RU000489"/>
    </source>
</evidence>
<dbReference type="EMBL" id="CP048000">
    <property type="protein sequence ID" value="QHQ61676.1"/>
    <property type="molecule type" value="Genomic_DNA"/>
</dbReference>
<dbReference type="SUPFAM" id="SSF49265">
    <property type="entry name" value="Fibronectin type III"/>
    <property type="match status" value="1"/>
</dbReference>
<feature type="compositionally biased region" description="Low complexity" evidence="8">
    <location>
        <begin position="130"/>
        <end position="185"/>
    </location>
</feature>
<dbReference type="Pfam" id="PF00041">
    <property type="entry name" value="fn3"/>
    <property type="match status" value="1"/>
</dbReference>
<evidence type="ECO:0000256" key="4">
    <source>
        <dbReference type="ARBA" id="ARBA00022801"/>
    </source>
</evidence>
<dbReference type="SMART" id="SM00060">
    <property type="entry name" value="FN3"/>
    <property type="match status" value="1"/>
</dbReference>
<dbReference type="InterPro" id="IPR003961">
    <property type="entry name" value="FN3_dom"/>
</dbReference>
<dbReference type="InterPro" id="IPR017853">
    <property type="entry name" value="GH"/>
</dbReference>
<dbReference type="PROSITE" id="PS01095">
    <property type="entry name" value="GH18_1"/>
    <property type="match status" value="1"/>
</dbReference>
<dbReference type="GO" id="GO:0005975">
    <property type="term" value="P:carbohydrate metabolic process"/>
    <property type="evidence" value="ECO:0007669"/>
    <property type="project" value="InterPro"/>
</dbReference>
<comment type="similarity">
    <text evidence="2">Belongs to the glycosyl hydrolase 18 family. Chitinase class II subfamily.</text>
</comment>
<dbReference type="InterPro" id="IPR001223">
    <property type="entry name" value="Glyco_hydro18_cat"/>
</dbReference>
<name>A0A6P1TPF1_9FIRM</name>
<keyword evidence="5" id="KW-0146">Chitin degradation</keyword>
<dbReference type="Pfam" id="PF00704">
    <property type="entry name" value="Glyco_hydro_18"/>
    <property type="match status" value="1"/>
</dbReference>
<dbReference type="SMART" id="SM00636">
    <property type="entry name" value="Glyco_18"/>
    <property type="match status" value="1"/>
</dbReference>
<evidence type="ECO:0000313" key="12">
    <source>
        <dbReference type="Proteomes" id="UP000464314"/>
    </source>
</evidence>
<keyword evidence="5" id="KW-0119">Carbohydrate metabolism</keyword>
<dbReference type="InterPro" id="IPR011583">
    <property type="entry name" value="Chitinase_II/V-like_cat"/>
</dbReference>
<dbReference type="PROSITE" id="PS50853">
    <property type="entry name" value="FN3"/>
    <property type="match status" value="1"/>
</dbReference>
<evidence type="ECO:0000313" key="11">
    <source>
        <dbReference type="EMBL" id="QHQ61676.1"/>
    </source>
</evidence>
<proteinExistence type="inferred from homology"/>
<keyword evidence="4 7" id="KW-0378">Hydrolase</keyword>
<protein>
    <recommendedName>
        <fullName evidence="3">chitinase</fullName>
        <ecNumber evidence="3">3.2.1.14</ecNumber>
    </recommendedName>
</protein>
<reference evidence="11 12" key="1">
    <citation type="submission" date="2020-01" db="EMBL/GenBank/DDBJ databases">
        <title>Genome analysis of Anaerocolumna sp. CBA3638.</title>
        <authorList>
            <person name="Kim J."/>
            <person name="Roh S.W."/>
        </authorList>
    </citation>
    <scope>NUCLEOTIDE SEQUENCE [LARGE SCALE GENOMIC DNA]</scope>
    <source>
        <strain evidence="11 12">CBA3638</strain>
    </source>
</reference>
<organism evidence="11 12">
    <name type="scientific">Anaerocolumna sedimenticola</name>
    <dbReference type="NCBI Taxonomy" id="2696063"/>
    <lineage>
        <taxon>Bacteria</taxon>
        <taxon>Bacillati</taxon>
        <taxon>Bacillota</taxon>
        <taxon>Clostridia</taxon>
        <taxon>Lachnospirales</taxon>
        <taxon>Lachnospiraceae</taxon>
        <taxon>Anaerocolumna</taxon>
    </lineage>
</organism>
<dbReference type="SUPFAM" id="SSF54556">
    <property type="entry name" value="Chitinase insertion domain"/>
    <property type="match status" value="1"/>
</dbReference>
<sequence>MMKKILEEKQIYIVILVIIFIATNSYHSNVLAAKADRTPPTVPTNLRAVTISDLSASLTWNASYDKIGVITYNIYKNNVLIGNTSATTFTANGLTPLTSYQFSVKAKDTAGNLSSSSNILTIKTLSAATTPTPTPTSTATPIPTNTPTPTITPTVSVSPSPTVTPTPTITVSPTPTPTVTLAPTPTVTPTPGIPQKRLVGYYAAWAAYSGFYPDMVDGNKLTHINYAFANIGSDLKITLGYPDVDLINFSKLNELKKSNPALKTIISVGGWSWSGRFSDVALTDTSRTIFADSCVDFITKYGFDGVDIDWEYPVSGGLATNVWRTTDKQNFTLLMQKIREKLDARGVADGKHYILTFAGAGSYSYINNTELNLLKQYVDYGNIMTYDIHGTWDTYTDFNAPLYSNTDTSLQYKWSVDESVNLWLKAGFPADKIVMGVPFYGYVYSLVPNQNNGLYQTYGGSSSISYGNIAGSYLNNPAYVRYFHTQSKVPWLFNGSVFISYEDEQSISYKAQYIKSKSLGGAMAWELSQDPNRILLNSLYNGLQ</sequence>
<accession>A0A6P1TPF1</accession>
<evidence type="ECO:0000259" key="10">
    <source>
        <dbReference type="PROSITE" id="PS51910"/>
    </source>
</evidence>
<evidence type="ECO:0000256" key="3">
    <source>
        <dbReference type="ARBA" id="ARBA00012729"/>
    </source>
</evidence>
<dbReference type="InterPro" id="IPR050314">
    <property type="entry name" value="Glycosyl_Hydrlase_18"/>
</dbReference>
<dbReference type="EC" id="3.2.1.14" evidence="3"/>
<comment type="catalytic activity">
    <reaction evidence="1">
        <text>Random endo-hydrolysis of N-acetyl-beta-D-glucosaminide (1-&gt;4)-beta-linkages in chitin and chitodextrins.</text>
        <dbReference type="EC" id="3.2.1.14"/>
    </reaction>
</comment>
<dbReference type="CDD" id="cd06548">
    <property type="entry name" value="GH18_chitinase"/>
    <property type="match status" value="1"/>
</dbReference>
<gene>
    <name evidence="11" type="ORF">Ana3638_13590</name>
</gene>
<evidence type="ECO:0000256" key="1">
    <source>
        <dbReference type="ARBA" id="ARBA00000822"/>
    </source>
</evidence>
<evidence type="ECO:0000256" key="2">
    <source>
        <dbReference type="ARBA" id="ARBA00009121"/>
    </source>
</evidence>
<evidence type="ECO:0000256" key="5">
    <source>
        <dbReference type="ARBA" id="ARBA00023024"/>
    </source>
</evidence>
<dbReference type="GO" id="GO:0008061">
    <property type="term" value="F:chitin binding"/>
    <property type="evidence" value="ECO:0007669"/>
    <property type="project" value="InterPro"/>
</dbReference>
<feature type="region of interest" description="Disordered" evidence="8">
    <location>
        <begin position="130"/>
        <end position="188"/>
    </location>
</feature>
<dbReference type="CDD" id="cd00063">
    <property type="entry name" value="FN3"/>
    <property type="match status" value="1"/>
</dbReference>
<dbReference type="InterPro" id="IPR013783">
    <property type="entry name" value="Ig-like_fold"/>
</dbReference>
<dbReference type="InterPro" id="IPR001579">
    <property type="entry name" value="Glyco_hydro_18_chit_AS"/>
</dbReference>
<dbReference type="PROSITE" id="PS51910">
    <property type="entry name" value="GH18_2"/>
    <property type="match status" value="1"/>
</dbReference>
<dbReference type="Gene3D" id="3.10.50.10">
    <property type="match status" value="1"/>
</dbReference>
<keyword evidence="12" id="KW-1185">Reference proteome</keyword>
<evidence type="ECO:0000256" key="8">
    <source>
        <dbReference type="SAM" id="MobiDB-lite"/>
    </source>
</evidence>
<feature type="domain" description="GH18" evidence="10">
    <location>
        <begin position="196"/>
        <end position="544"/>
    </location>
</feature>
<dbReference type="AlphaFoldDB" id="A0A6P1TPF1"/>
<dbReference type="GO" id="GO:0008843">
    <property type="term" value="F:endochitinase activity"/>
    <property type="evidence" value="ECO:0007669"/>
    <property type="project" value="UniProtKB-EC"/>
</dbReference>
<dbReference type="SUPFAM" id="SSF51445">
    <property type="entry name" value="(Trans)glycosidases"/>
    <property type="match status" value="1"/>
</dbReference>
<dbReference type="PANTHER" id="PTHR11177:SF317">
    <property type="entry name" value="CHITINASE 12-RELATED"/>
    <property type="match status" value="1"/>
</dbReference>
<dbReference type="InterPro" id="IPR036116">
    <property type="entry name" value="FN3_sf"/>
</dbReference>
<dbReference type="GO" id="GO:0006032">
    <property type="term" value="P:chitin catabolic process"/>
    <property type="evidence" value="ECO:0007669"/>
    <property type="project" value="UniProtKB-KW"/>
</dbReference>
<evidence type="ECO:0000259" key="9">
    <source>
        <dbReference type="PROSITE" id="PS50853"/>
    </source>
</evidence>
<feature type="domain" description="Fibronectin type-III" evidence="9">
    <location>
        <begin position="42"/>
        <end position="127"/>
    </location>
</feature>
<keyword evidence="6 7" id="KW-0326">Glycosidase</keyword>
<dbReference type="RefSeq" id="WP_161838501.1">
    <property type="nucleotide sequence ID" value="NZ_CP048000.1"/>
</dbReference>
<dbReference type="KEGG" id="anr:Ana3638_13590"/>
<dbReference type="InterPro" id="IPR029070">
    <property type="entry name" value="Chitinase_insertion_sf"/>
</dbReference>
<dbReference type="Proteomes" id="UP000464314">
    <property type="component" value="Chromosome"/>
</dbReference>
<evidence type="ECO:0000256" key="6">
    <source>
        <dbReference type="ARBA" id="ARBA00023295"/>
    </source>
</evidence>
<dbReference type="PANTHER" id="PTHR11177">
    <property type="entry name" value="CHITINASE"/>
    <property type="match status" value="1"/>
</dbReference>
<dbReference type="Gene3D" id="2.60.40.10">
    <property type="entry name" value="Immunoglobulins"/>
    <property type="match status" value="1"/>
</dbReference>
<keyword evidence="5" id="KW-0624">Polysaccharide degradation</keyword>
<dbReference type="Gene3D" id="3.20.20.80">
    <property type="entry name" value="Glycosidases"/>
    <property type="match status" value="1"/>
</dbReference>